<gene>
    <name evidence="1" type="ORF">ABB26_05210</name>
</gene>
<comment type="caution">
    <text evidence="1">The sequence shown here is derived from an EMBL/GenBank/DDBJ whole genome shotgun (WGS) entry which is preliminary data.</text>
</comment>
<dbReference type="Proteomes" id="UP000050864">
    <property type="component" value="Unassembled WGS sequence"/>
</dbReference>
<name>A0A0R0CHN1_9GAMM</name>
<dbReference type="RefSeq" id="WP_057632611.1">
    <property type="nucleotide sequence ID" value="NZ_LDJI01000009.1"/>
</dbReference>
<evidence type="ECO:0008006" key="3">
    <source>
        <dbReference type="Google" id="ProtNLM"/>
    </source>
</evidence>
<dbReference type="EMBL" id="LDJI01000009">
    <property type="protein sequence ID" value="KRG65204.1"/>
    <property type="molecule type" value="Genomic_DNA"/>
</dbReference>
<proteinExistence type="predicted"/>
<accession>A0A0R0CHN1</accession>
<evidence type="ECO:0000313" key="2">
    <source>
        <dbReference type="Proteomes" id="UP000050864"/>
    </source>
</evidence>
<dbReference type="PATRIC" id="fig|405444.3.peg.3755"/>
<keyword evidence="2" id="KW-1185">Reference proteome</keyword>
<evidence type="ECO:0000313" key="1">
    <source>
        <dbReference type="EMBL" id="KRG65204.1"/>
    </source>
</evidence>
<sequence length="188" mass="20912">MTDDQQRARELLAQEYESRGLHQSARDIRTNRMDEHLGWVREANMALAAITAALRAAPDAVALRTAMETLEQIASAPDDKGAKFNAAGTMAFLTTQGAVGPEWRPIETAPEGRLVVVGWMDTEDSHYPENYDFDYLEDGLWAKHADCVEHAHAVAPPGSKMPKEQPPYQWWMDLPAFPAARPQGVKDV</sequence>
<protein>
    <recommendedName>
        <fullName evidence="3">DUF551 domain-containing protein</fullName>
    </recommendedName>
</protein>
<organism evidence="1 2">
    <name type="scientific">Stenotrophomonas humi</name>
    <dbReference type="NCBI Taxonomy" id="405444"/>
    <lineage>
        <taxon>Bacteria</taxon>
        <taxon>Pseudomonadati</taxon>
        <taxon>Pseudomonadota</taxon>
        <taxon>Gammaproteobacteria</taxon>
        <taxon>Lysobacterales</taxon>
        <taxon>Lysobacteraceae</taxon>
        <taxon>Stenotrophomonas</taxon>
    </lineage>
</organism>
<dbReference type="AlphaFoldDB" id="A0A0R0CHN1"/>
<reference evidence="1 2" key="1">
    <citation type="submission" date="2015-05" db="EMBL/GenBank/DDBJ databases">
        <title>Genome sequencing and analysis of members of genus Stenotrophomonas.</title>
        <authorList>
            <person name="Patil P.P."/>
            <person name="Midha S."/>
            <person name="Patil P.B."/>
        </authorList>
    </citation>
    <scope>NUCLEOTIDE SEQUENCE [LARGE SCALE GENOMIC DNA]</scope>
    <source>
        <strain evidence="1 2">DSM 18929</strain>
    </source>
</reference>